<dbReference type="AlphaFoldDB" id="A0A6P6G4T7"/>
<dbReference type="Gene3D" id="1.10.1200.270">
    <property type="entry name" value="Methyltransferase, alpha-helical capping domain"/>
    <property type="match status" value="1"/>
</dbReference>
<proteinExistence type="predicted"/>
<evidence type="ECO:0000256" key="2">
    <source>
        <dbReference type="ARBA" id="ARBA00022679"/>
    </source>
</evidence>
<dbReference type="SUPFAM" id="SSF53335">
    <property type="entry name" value="S-adenosyl-L-methionine-dependent methyltransferases"/>
    <property type="match status" value="1"/>
</dbReference>
<dbReference type="InterPro" id="IPR029063">
    <property type="entry name" value="SAM-dependent_MTases_sf"/>
</dbReference>
<protein>
    <submittedName>
        <fullName evidence="6">Loganic acid O-methyltransferase-like</fullName>
    </submittedName>
</protein>
<dbReference type="GO" id="GO:0046872">
    <property type="term" value="F:metal ion binding"/>
    <property type="evidence" value="ECO:0007669"/>
    <property type="project" value="UniProtKB-KW"/>
</dbReference>
<dbReference type="InterPro" id="IPR005299">
    <property type="entry name" value="MeTrfase_7"/>
</dbReference>
<evidence type="ECO:0000256" key="4">
    <source>
        <dbReference type="ARBA" id="ARBA00022842"/>
    </source>
</evidence>
<evidence type="ECO:0000256" key="1">
    <source>
        <dbReference type="ARBA" id="ARBA00022603"/>
    </source>
</evidence>
<dbReference type="PANTHER" id="PTHR31009">
    <property type="entry name" value="S-ADENOSYL-L-METHIONINE:CARBOXYL METHYLTRANSFERASE FAMILY PROTEIN"/>
    <property type="match status" value="1"/>
</dbReference>
<dbReference type="Gene3D" id="3.40.50.150">
    <property type="entry name" value="Vaccinia Virus protein VP39"/>
    <property type="match status" value="1"/>
</dbReference>
<sequence length="351" mass="39881">MAEHEAFPMNGGSGLYSYTRNSTFQRKDTEAARELINKGIAEKLYLNNISSSSNTFRLADLGCSVGPNTFLAVENIVDSVEDKYKSQGLNHHLPEFQVFFNDHISNDFNQLFSSLPPERRYYATGVPGSFHGRLFPSSSLHFVYSSHAVHWLSRVPKEVLDKNSPAWNKGRIHYSNSPIEVVKSYEAQYVKDMERFLNARAQEIVHGGLMALLVPACPNETPHSELFFNKITELLGSCFMELAKKGMISEEKVDSFNVPLYNATFQQAEAIVDQNGYFSIEIMESLTKENPPSRLHSSGLRAGLEDLIKQHFGDEIDFDKLFDLYCKKFEEIFSTNQPNKPVVLFLLLKRK</sequence>
<evidence type="ECO:0000313" key="6">
    <source>
        <dbReference type="RefSeq" id="XP_024929199.3"/>
    </source>
</evidence>
<evidence type="ECO:0000256" key="3">
    <source>
        <dbReference type="ARBA" id="ARBA00022723"/>
    </source>
</evidence>
<keyword evidence="5" id="KW-1185">Reference proteome</keyword>
<keyword evidence="4" id="KW-0460">Magnesium</keyword>
<organism evidence="5 6">
    <name type="scientific">Ziziphus jujuba</name>
    <name type="common">Chinese jujube</name>
    <name type="synonym">Ziziphus sativa</name>
    <dbReference type="NCBI Taxonomy" id="326968"/>
    <lineage>
        <taxon>Eukaryota</taxon>
        <taxon>Viridiplantae</taxon>
        <taxon>Streptophyta</taxon>
        <taxon>Embryophyta</taxon>
        <taxon>Tracheophyta</taxon>
        <taxon>Spermatophyta</taxon>
        <taxon>Magnoliopsida</taxon>
        <taxon>eudicotyledons</taxon>
        <taxon>Gunneridae</taxon>
        <taxon>Pentapetalae</taxon>
        <taxon>rosids</taxon>
        <taxon>fabids</taxon>
        <taxon>Rosales</taxon>
        <taxon>Rhamnaceae</taxon>
        <taxon>Paliureae</taxon>
        <taxon>Ziziphus</taxon>
    </lineage>
</organism>
<dbReference type="GO" id="GO:0008168">
    <property type="term" value="F:methyltransferase activity"/>
    <property type="evidence" value="ECO:0007669"/>
    <property type="project" value="UniProtKB-KW"/>
</dbReference>
<gene>
    <name evidence="6" type="primary">LOC107418649</name>
</gene>
<dbReference type="Proteomes" id="UP001652623">
    <property type="component" value="Chromosome 2"/>
</dbReference>
<keyword evidence="2" id="KW-0808">Transferase</keyword>
<dbReference type="RefSeq" id="XP_024929199.3">
    <property type="nucleotide sequence ID" value="XM_025073431.3"/>
</dbReference>
<accession>A0A6P6G4T7</accession>
<keyword evidence="1" id="KW-0489">Methyltransferase</keyword>
<dbReference type="GO" id="GO:0032259">
    <property type="term" value="P:methylation"/>
    <property type="evidence" value="ECO:0007669"/>
    <property type="project" value="UniProtKB-KW"/>
</dbReference>
<keyword evidence="3" id="KW-0479">Metal-binding</keyword>
<dbReference type="GeneID" id="107418649"/>
<reference evidence="6" key="2">
    <citation type="submission" date="2025-08" db="UniProtKB">
        <authorList>
            <consortium name="RefSeq"/>
        </authorList>
    </citation>
    <scope>IDENTIFICATION</scope>
    <source>
        <tissue evidence="6">Seedling</tissue>
    </source>
</reference>
<dbReference type="InterPro" id="IPR042086">
    <property type="entry name" value="MeTrfase_capping"/>
</dbReference>
<dbReference type="Pfam" id="PF03492">
    <property type="entry name" value="Methyltransf_7"/>
    <property type="match status" value="1"/>
</dbReference>
<name>A0A6P6G4T7_ZIZJJ</name>
<evidence type="ECO:0000313" key="5">
    <source>
        <dbReference type="Proteomes" id="UP001652623"/>
    </source>
</evidence>
<reference evidence="5" key="1">
    <citation type="submission" date="2025-05" db="UniProtKB">
        <authorList>
            <consortium name="RefSeq"/>
        </authorList>
    </citation>
    <scope>NUCLEOTIDE SEQUENCE [LARGE SCALE GENOMIC DNA]</scope>
</reference>
<dbReference type="KEGG" id="zju:107418649"/>